<sequence>MSLEDLKQNAADGRLVLHLEDGAITKIINACEDYSRALAQLKQQARALSTYPLGFAEAHLDSGAKLAQAFQEKAAGATTSADATFQSHVDQVEEMKSLFVALQNGYKSMDGSNARGFGTGGS</sequence>
<reference evidence="1 2" key="1">
    <citation type="submission" date="2015-03" db="EMBL/GenBank/DDBJ databases">
        <authorList>
            <person name="Murphy D."/>
        </authorList>
    </citation>
    <scope>NUCLEOTIDE SEQUENCE [LARGE SCALE GENOMIC DNA]</scope>
    <source>
        <strain evidence="1 2">PAP088</strain>
    </source>
</reference>
<dbReference type="Proteomes" id="UP000045782">
    <property type="component" value="Unassembled WGS sequence"/>
</dbReference>
<proteinExistence type="predicted"/>
<dbReference type="EMBL" id="CSWP01000013">
    <property type="protein sequence ID" value="CPV71454.1"/>
    <property type="molecule type" value="Genomic_DNA"/>
</dbReference>
<organism evidence="1 2">
    <name type="scientific">Mycobacteroides abscessus</name>
    <dbReference type="NCBI Taxonomy" id="36809"/>
    <lineage>
        <taxon>Bacteria</taxon>
        <taxon>Bacillati</taxon>
        <taxon>Actinomycetota</taxon>
        <taxon>Actinomycetes</taxon>
        <taxon>Mycobacteriales</taxon>
        <taxon>Mycobacteriaceae</taxon>
        <taxon>Mycobacteroides</taxon>
    </lineage>
</organism>
<gene>
    <name evidence="1" type="ORF">ERS075579_05017</name>
</gene>
<evidence type="ECO:0000313" key="2">
    <source>
        <dbReference type="Proteomes" id="UP000045782"/>
    </source>
</evidence>
<dbReference type="RefSeq" id="WP_016893619.1">
    <property type="nucleotide sequence ID" value="NZ_AP022621.1"/>
</dbReference>
<evidence type="ECO:0000313" key="1">
    <source>
        <dbReference type="EMBL" id="CPV71454.1"/>
    </source>
</evidence>
<dbReference type="AlphaFoldDB" id="A0A0U0ZTV2"/>
<protein>
    <submittedName>
        <fullName evidence="1">Uncharacterized protein</fullName>
    </submittedName>
</protein>
<accession>A0A0U0ZTV2</accession>
<name>A0A0U0ZTV2_9MYCO</name>